<sequence length="626" mass="69971">MDGVGVRPEVAVGVDAFTEEEYVSQFKLYKEFISIAYIDKAWTFNSPNDSDGGLDVEWAPFPNEVIGASLIMPSPSGSKLLASEHDEIEAKNFVERAALEQKYQKLYEPLYSKKFDLFSMACISSCHLVLGEIDEALCCYTKCLDSNMTPYDTSLNREASNGLKNAKSAELLQLKTFESATNAMEIVIEALSVSCYSEKLLKLKGEALFQSLMSRSYCHMGKLDKARSILEKYEQLEPFETTTEEPSLYSAANVHELLQIKVKDIAQKLLKWLKVGGYIFFTEPYSHQSEDHKQKSDQEHIREPRFYTKVFFKECHMSDASGSSYEFSLVETKSIGASADNKINENQIFWIWQKVVKSEDDVDWGFQQFLDNVQYKSIGLLGYECIFGYGFVSTGGIGQKVLDVGCGIGGGDFYMADKFGVEVVDIDLSVNMISLALERAIGVECAVEFEVVDCTKKSYPNDTFDVIYSRDTILHIQDKPELFQTFYNWLKPGGKVLISYPGDISVTATYTLTSKTTLRLDMEAVPENKPTPFIFAKHVTPIDETQISTGEIIPIKGTPFDFTAKKKIGNSSHEFYMANNVNGIVGKGGAVYGKHGAVCLETPGFSNVINQTNFPSIVFQSAQYAI</sequence>
<evidence type="ECO:0000313" key="11">
    <source>
        <dbReference type="EMBL" id="GJS84762.1"/>
    </source>
</evidence>
<evidence type="ECO:0000256" key="7">
    <source>
        <dbReference type="ARBA" id="ARBA00047619"/>
    </source>
</evidence>
<evidence type="ECO:0000256" key="2">
    <source>
        <dbReference type="ARBA" id="ARBA00005189"/>
    </source>
</evidence>
<dbReference type="Gene3D" id="1.25.40.10">
    <property type="entry name" value="Tetratricopeptide repeat domain"/>
    <property type="match status" value="1"/>
</dbReference>
<organism evidence="11 12">
    <name type="scientific">Tanacetum coccineum</name>
    <dbReference type="NCBI Taxonomy" id="301880"/>
    <lineage>
        <taxon>Eukaryota</taxon>
        <taxon>Viridiplantae</taxon>
        <taxon>Streptophyta</taxon>
        <taxon>Embryophyta</taxon>
        <taxon>Tracheophyta</taxon>
        <taxon>Spermatophyta</taxon>
        <taxon>Magnoliopsida</taxon>
        <taxon>eudicotyledons</taxon>
        <taxon>Gunneridae</taxon>
        <taxon>Pentapetalae</taxon>
        <taxon>asterids</taxon>
        <taxon>campanulids</taxon>
        <taxon>Asterales</taxon>
        <taxon>Asteraceae</taxon>
        <taxon>Asteroideae</taxon>
        <taxon>Anthemideae</taxon>
        <taxon>Anthemidinae</taxon>
        <taxon>Tanacetum</taxon>
    </lineage>
</organism>
<evidence type="ECO:0000256" key="8">
    <source>
        <dbReference type="ARBA" id="ARBA00047841"/>
    </source>
</evidence>
<dbReference type="PANTHER" id="PTHR44307">
    <property type="entry name" value="PHOSPHOETHANOLAMINE METHYLTRANSFERASE"/>
    <property type="match status" value="1"/>
</dbReference>
<comment type="caution">
    <text evidence="11">The sequence shown here is derived from an EMBL/GenBank/DDBJ whole genome shotgun (WGS) entry which is preliminary data.</text>
</comment>
<comment type="pathway">
    <text evidence="1">Phospholipid metabolism; phosphatidylcholine biosynthesis.</text>
</comment>
<dbReference type="PANTHER" id="PTHR44307:SF2">
    <property type="entry name" value="PHOSPHOETHANOLAMINE METHYLTRANSFERASE ISOFORM X1"/>
    <property type="match status" value="1"/>
</dbReference>
<dbReference type="InterPro" id="IPR014718">
    <property type="entry name" value="GH-type_carb-bd"/>
</dbReference>
<comment type="catalytic activity">
    <reaction evidence="7">
        <text>N,N-dimethylethanolamine phosphate + S-adenosyl-L-methionine = phosphocholine + S-adenosyl-L-homocysteine + H(+)</text>
        <dbReference type="Rhea" id="RHEA:25325"/>
        <dbReference type="ChEBI" id="CHEBI:15378"/>
        <dbReference type="ChEBI" id="CHEBI:57856"/>
        <dbReference type="ChEBI" id="CHEBI:58641"/>
        <dbReference type="ChEBI" id="CHEBI:59789"/>
        <dbReference type="ChEBI" id="CHEBI:295975"/>
        <dbReference type="EC" id="2.1.1.103"/>
    </reaction>
    <physiologicalReaction direction="left-to-right" evidence="7">
        <dbReference type="Rhea" id="RHEA:25326"/>
    </physiologicalReaction>
</comment>
<dbReference type="InterPro" id="IPR011013">
    <property type="entry name" value="Gal_mutarotase_sf_dom"/>
</dbReference>
<dbReference type="EC" id="2.1.1.103" evidence="6"/>
<keyword evidence="12" id="KW-1185">Reference proteome</keyword>
<dbReference type="Proteomes" id="UP001151760">
    <property type="component" value="Unassembled WGS sequence"/>
</dbReference>
<name>A0ABQ4Z6Y4_9ASTR</name>
<evidence type="ECO:0000256" key="5">
    <source>
        <dbReference type="ARBA" id="ARBA00022679"/>
    </source>
</evidence>
<dbReference type="SUPFAM" id="SSF48452">
    <property type="entry name" value="TPR-like"/>
    <property type="match status" value="1"/>
</dbReference>
<dbReference type="InterPro" id="IPR045550">
    <property type="entry name" value="AARE_N"/>
</dbReference>
<dbReference type="InterPro" id="IPR011990">
    <property type="entry name" value="TPR-like_helical_dom_sf"/>
</dbReference>
<dbReference type="Gene3D" id="1.20.5.1500">
    <property type="match status" value="1"/>
</dbReference>
<feature type="domain" description="Acylamino-acid-releasing enzyme N-terminal" evidence="10">
    <location>
        <begin position="49"/>
        <end position="85"/>
    </location>
</feature>
<evidence type="ECO:0000256" key="6">
    <source>
        <dbReference type="ARBA" id="ARBA00035674"/>
    </source>
</evidence>
<feature type="domain" description="Methyltransferase type 11" evidence="9">
    <location>
        <begin position="402"/>
        <end position="498"/>
    </location>
</feature>
<comment type="catalytic activity">
    <reaction evidence="8">
        <text>N-methylethanolamine phosphate + S-adenosyl-L-methionine = N,N-dimethylethanolamine phosphate + S-adenosyl-L-homocysteine + H(+)</text>
        <dbReference type="Rhea" id="RHEA:25321"/>
        <dbReference type="ChEBI" id="CHEBI:15378"/>
        <dbReference type="ChEBI" id="CHEBI:57781"/>
        <dbReference type="ChEBI" id="CHEBI:57856"/>
        <dbReference type="ChEBI" id="CHEBI:58641"/>
        <dbReference type="ChEBI" id="CHEBI:59789"/>
        <dbReference type="EC" id="2.1.1.103"/>
    </reaction>
    <physiologicalReaction direction="left-to-right" evidence="8">
        <dbReference type="Rhea" id="RHEA:25322"/>
    </physiologicalReaction>
</comment>
<keyword evidence="4" id="KW-0489">Methyltransferase</keyword>
<evidence type="ECO:0000256" key="1">
    <source>
        <dbReference type="ARBA" id="ARBA00004969"/>
    </source>
</evidence>
<reference evidence="11" key="2">
    <citation type="submission" date="2022-01" db="EMBL/GenBank/DDBJ databases">
        <authorList>
            <person name="Yamashiro T."/>
            <person name="Shiraishi A."/>
            <person name="Satake H."/>
            <person name="Nakayama K."/>
        </authorList>
    </citation>
    <scope>NUCLEOTIDE SEQUENCE</scope>
</reference>
<evidence type="ECO:0000256" key="4">
    <source>
        <dbReference type="ARBA" id="ARBA00022603"/>
    </source>
</evidence>
<gene>
    <name evidence="11" type="ORF">Tco_0751303</name>
</gene>
<comment type="pathway">
    <text evidence="2">Lipid metabolism.</text>
</comment>
<dbReference type="CDD" id="cd02440">
    <property type="entry name" value="AdoMet_MTases"/>
    <property type="match status" value="1"/>
</dbReference>
<reference evidence="11" key="1">
    <citation type="journal article" date="2022" name="Int. J. Mol. Sci.">
        <title>Draft Genome of Tanacetum Coccineum: Genomic Comparison of Closely Related Tanacetum-Family Plants.</title>
        <authorList>
            <person name="Yamashiro T."/>
            <person name="Shiraishi A."/>
            <person name="Nakayama K."/>
            <person name="Satake H."/>
        </authorList>
    </citation>
    <scope>NUCLEOTIDE SEQUENCE</scope>
</reference>
<accession>A0ABQ4Z6Y4</accession>
<proteinExistence type="inferred from homology"/>
<dbReference type="SUPFAM" id="SSF53335">
    <property type="entry name" value="S-adenosyl-L-methionine-dependent methyltransferases"/>
    <property type="match status" value="1"/>
</dbReference>
<dbReference type="InterPro" id="IPR029063">
    <property type="entry name" value="SAM-dependent_MTases_sf"/>
</dbReference>
<dbReference type="EMBL" id="BQNB010011000">
    <property type="protein sequence ID" value="GJS84762.1"/>
    <property type="molecule type" value="Genomic_DNA"/>
</dbReference>
<dbReference type="Pfam" id="PF19283">
    <property type="entry name" value="APEH_N"/>
    <property type="match status" value="1"/>
</dbReference>
<dbReference type="Pfam" id="PF08241">
    <property type="entry name" value="Methyltransf_11"/>
    <property type="match status" value="1"/>
</dbReference>
<dbReference type="InterPro" id="IPR013216">
    <property type="entry name" value="Methyltransf_11"/>
</dbReference>
<dbReference type="Gene3D" id="2.70.98.10">
    <property type="match status" value="2"/>
</dbReference>
<evidence type="ECO:0000256" key="3">
    <source>
        <dbReference type="ARBA" id="ARBA00010040"/>
    </source>
</evidence>
<protein>
    <recommendedName>
        <fullName evidence="6">phosphoethanolamine N-methyltransferase</fullName>
        <ecNumber evidence="6">2.1.1.103</ecNumber>
    </recommendedName>
</protein>
<keyword evidence="5" id="KW-0808">Transferase</keyword>
<evidence type="ECO:0000259" key="9">
    <source>
        <dbReference type="Pfam" id="PF08241"/>
    </source>
</evidence>
<dbReference type="SUPFAM" id="SSF74650">
    <property type="entry name" value="Galactose mutarotase-like"/>
    <property type="match status" value="1"/>
</dbReference>
<evidence type="ECO:0000313" key="12">
    <source>
        <dbReference type="Proteomes" id="UP001151760"/>
    </source>
</evidence>
<comment type="similarity">
    <text evidence="3">Belongs to the peptidase S9C family.</text>
</comment>
<evidence type="ECO:0000259" key="10">
    <source>
        <dbReference type="Pfam" id="PF19283"/>
    </source>
</evidence>
<dbReference type="Gene3D" id="3.40.50.150">
    <property type="entry name" value="Vaccinia Virus protein VP39"/>
    <property type="match status" value="2"/>
</dbReference>